<name>A0A812LM91_9DINO</name>
<dbReference type="AlphaFoldDB" id="A0A812LM91"/>
<reference evidence="2" key="1">
    <citation type="submission" date="2021-02" db="EMBL/GenBank/DDBJ databases">
        <authorList>
            <person name="Dougan E. K."/>
            <person name="Rhodes N."/>
            <person name="Thang M."/>
            <person name="Chan C."/>
        </authorList>
    </citation>
    <scope>NUCLEOTIDE SEQUENCE</scope>
</reference>
<gene>
    <name evidence="2" type="ORF">SNAT2548_LOCUS11179</name>
</gene>
<feature type="compositionally biased region" description="Basic and acidic residues" evidence="1">
    <location>
        <begin position="322"/>
        <end position="348"/>
    </location>
</feature>
<comment type="caution">
    <text evidence="2">The sequence shown here is derived from an EMBL/GenBank/DDBJ whole genome shotgun (WGS) entry which is preliminary data.</text>
</comment>
<feature type="region of interest" description="Disordered" evidence="1">
    <location>
        <begin position="174"/>
        <end position="193"/>
    </location>
</feature>
<feature type="compositionally biased region" description="Basic and acidic residues" evidence="1">
    <location>
        <begin position="355"/>
        <end position="364"/>
    </location>
</feature>
<feature type="region of interest" description="Disordered" evidence="1">
    <location>
        <begin position="284"/>
        <end position="386"/>
    </location>
</feature>
<evidence type="ECO:0000256" key="1">
    <source>
        <dbReference type="SAM" id="MobiDB-lite"/>
    </source>
</evidence>
<sequence>MKLQWGLVVCRALGVRSGGGGKKDAAHDRDGAGTFGESHKDVCGAGTSRARPGENGTPGGDGAPVVPAAPEDPEPDEGRSGMGNTDGKSLLPSTPQVTELLWLLRRTRSPTKAGRARVTRTADLGPSTSQATEKGTDLPARQSGKPARARELRQANLSMWHAFCRMKKFGRRGQRRANSHLRSGRVTHDAMERSRWAPSTVRAQKCGAALVDRIASANDVCKGIFDITTLGLDPAELNETTFADLYNLLAAALDVPREALDAFRSLIDGWLSFHAELHKEEKKQAKAREVRAKAAAKRAKKEREEEAAKAATALKARRKKKEKENDKKKETRAELKKTKEEGAAEAKAKAQAKLQEIRNKDKDRKAKYRSKQKKKAAEARAKEEARTALRKDMEALAKRPILDEEVDFAMAALAEADPDELSSDEDTADMEDLFGSAAVTQEEEAQVAAAMRASRKPPSDDIWDPKLRLLTAAHRGKASGIGREAVMQRCKGMAEDAYCCNGEGLEVTSRGDGAATMAACCMWSEKKRAIAVLISSDALSSLLHTCLCQIRRRYALWIRAHLGPSVDMIAIHRQALREVADPALRALFRQRLRYHFPALFRLVDM</sequence>
<evidence type="ECO:0000313" key="3">
    <source>
        <dbReference type="Proteomes" id="UP000604046"/>
    </source>
</evidence>
<organism evidence="2 3">
    <name type="scientific">Symbiodinium natans</name>
    <dbReference type="NCBI Taxonomy" id="878477"/>
    <lineage>
        <taxon>Eukaryota</taxon>
        <taxon>Sar</taxon>
        <taxon>Alveolata</taxon>
        <taxon>Dinophyceae</taxon>
        <taxon>Suessiales</taxon>
        <taxon>Symbiodiniaceae</taxon>
        <taxon>Symbiodinium</taxon>
    </lineage>
</organism>
<feature type="compositionally biased region" description="Basic and acidic residues" evidence="1">
    <location>
        <begin position="21"/>
        <end position="42"/>
    </location>
</feature>
<keyword evidence="3" id="KW-1185">Reference proteome</keyword>
<feature type="compositionally biased region" description="Basic residues" evidence="1">
    <location>
        <begin position="174"/>
        <end position="185"/>
    </location>
</feature>
<protein>
    <submittedName>
        <fullName evidence="2">Uncharacterized protein</fullName>
    </submittedName>
</protein>
<feature type="compositionally biased region" description="Basic residues" evidence="1">
    <location>
        <begin position="105"/>
        <end position="118"/>
    </location>
</feature>
<feature type="compositionally biased region" description="Basic and acidic residues" evidence="1">
    <location>
        <begin position="375"/>
        <end position="386"/>
    </location>
</feature>
<proteinExistence type="predicted"/>
<evidence type="ECO:0000313" key="2">
    <source>
        <dbReference type="EMBL" id="CAE7242734.1"/>
    </source>
</evidence>
<feature type="compositionally biased region" description="Basic residues" evidence="1">
    <location>
        <begin position="365"/>
        <end position="374"/>
    </location>
</feature>
<feature type="compositionally biased region" description="Polar residues" evidence="1">
    <location>
        <begin position="82"/>
        <end position="97"/>
    </location>
</feature>
<feature type="region of interest" description="Disordered" evidence="1">
    <location>
        <begin position="16"/>
        <end position="147"/>
    </location>
</feature>
<dbReference type="EMBL" id="CAJNDS010000987">
    <property type="protein sequence ID" value="CAE7242734.1"/>
    <property type="molecule type" value="Genomic_DNA"/>
</dbReference>
<accession>A0A812LM91</accession>
<dbReference type="OrthoDB" id="418069at2759"/>
<dbReference type="Proteomes" id="UP000604046">
    <property type="component" value="Unassembled WGS sequence"/>
</dbReference>